<feature type="compositionally biased region" description="Low complexity" evidence="1">
    <location>
        <begin position="44"/>
        <end position="73"/>
    </location>
</feature>
<feature type="region of interest" description="Disordered" evidence="1">
    <location>
        <begin position="1"/>
        <end position="209"/>
    </location>
</feature>
<feature type="compositionally biased region" description="Pro residues" evidence="1">
    <location>
        <begin position="110"/>
        <end position="123"/>
    </location>
</feature>
<keyword evidence="3" id="KW-1185">Reference proteome</keyword>
<feature type="compositionally biased region" description="Low complexity" evidence="1">
    <location>
        <begin position="368"/>
        <end position="413"/>
    </location>
</feature>
<name>A0A3N4LEY2_9PEZI</name>
<feature type="compositionally biased region" description="Low complexity" evidence="1">
    <location>
        <begin position="475"/>
        <end position="487"/>
    </location>
</feature>
<evidence type="ECO:0000313" key="3">
    <source>
        <dbReference type="Proteomes" id="UP000267821"/>
    </source>
</evidence>
<dbReference type="InParanoid" id="A0A3N4LEY2"/>
<dbReference type="EMBL" id="ML121559">
    <property type="protein sequence ID" value="RPB21443.1"/>
    <property type="molecule type" value="Genomic_DNA"/>
</dbReference>
<dbReference type="STRING" id="1051890.A0A3N4LEY2"/>
<dbReference type="OrthoDB" id="428854at2759"/>
<feature type="compositionally biased region" description="Low complexity" evidence="1">
    <location>
        <begin position="551"/>
        <end position="562"/>
    </location>
</feature>
<reference evidence="2 3" key="1">
    <citation type="journal article" date="2018" name="Nat. Ecol. Evol.">
        <title>Pezizomycetes genomes reveal the molecular basis of ectomycorrhizal truffle lifestyle.</title>
        <authorList>
            <person name="Murat C."/>
            <person name="Payen T."/>
            <person name="Noel B."/>
            <person name="Kuo A."/>
            <person name="Morin E."/>
            <person name="Chen J."/>
            <person name="Kohler A."/>
            <person name="Krizsan K."/>
            <person name="Balestrini R."/>
            <person name="Da Silva C."/>
            <person name="Montanini B."/>
            <person name="Hainaut M."/>
            <person name="Levati E."/>
            <person name="Barry K.W."/>
            <person name="Belfiori B."/>
            <person name="Cichocki N."/>
            <person name="Clum A."/>
            <person name="Dockter R.B."/>
            <person name="Fauchery L."/>
            <person name="Guy J."/>
            <person name="Iotti M."/>
            <person name="Le Tacon F."/>
            <person name="Lindquist E.A."/>
            <person name="Lipzen A."/>
            <person name="Malagnac F."/>
            <person name="Mello A."/>
            <person name="Molinier V."/>
            <person name="Miyauchi S."/>
            <person name="Poulain J."/>
            <person name="Riccioni C."/>
            <person name="Rubini A."/>
            <person name="Sitrit Y."/>
            <person name="Splivallo R."/>
            <person name="Traeger S."/>
            <person name="Wang M."/>
            <person name="Zifcakova L."/>
            <person name="Wipf D."/>
            <person name="Zambonelli A."/>
            <person name="Paolocci F."/>
            <person name="Nowrousian M."/>
            <person name="Ottonello S."/>
            <person name="Baldrian P."/>
            <person name="Spatafora J.W."/>
            <person name="Henrissat B."/>
            <person name="Nagy L.G."/>
            <person name="Aury J.M."/>
            <person name="Wincker P."/>
            <person name="Grigoriev I.V."/>
            <person name="Bonfante P."/>
            <person name="Martin F.M."/>
        </authorList>
    </citation>
    <scope>NUCLEOTIDE SEQUENCE [LARGE SCALE GENOMIC DNA]</scope>
    <source>
        <strain evidence="2 3">ATCC MYA-4762</strain>
    </source>
</reference>
<evidence type="ECO:0000256" key="1">
    <source>
        <dbReference type="SAM" id="MobiDB-lite"/>
    </source>
</evidence>
<dbReference type="AlphaFoldDB" id="A0A3N4LEY2"/>
<evidence type="ECO:0000313" key="2">
    <source>
        <dbReference type="EMBL" id="RPB21443.1"/>
    </source>
</evidence>
<proteinExistence type="predicted"/>
<feature type="compositionally biased region" description="Acidic residues" evidence="1">
    <location>
        <begin position="129"/>
        <end position="148"/>
    </location>
</feature>
<protein>
    <submittedName>
        <fullName evidence="2">Uncharacterized protein</fullName>
    </submittedName>
</protein>
<organism evidence="2 3">
    <name type="scientific">Terfezia boudieri ATCC MYA-4762</name>
    <dbReference type="NCBI Taxonomy" id="1051890"/>
    <lineage>
        <taxon>Eukaryota</taxon>
        <taxon>Fungi</taxon>
        <taxon>Dikarya</taxon>
        <taxon>Ascomycota</taxon>
        <taxon>Pezizomycotina</taxon>
        <taxon>Pezizomycetes</taxon>
        <taxon>Pezizales</taxon>
        <taxon>Pezizaceae</taxon>
        <taxon>Terfezia</taxon>
    </lineage>
</organism>
<dbReference type="Proteomes" id="UP000267821">
    <property type="component" value="Unassembled WGS sequence"/>
</dbReference>
<accession>A0A3N4LEY2</accession>
<feature type="region of interest" description="Disordered" evidence="1">
    <location>
        <begin position="336"/>
        <end position="565"/>
    </location>
</feature>
<feature type="compositionally biased region" description="Basic and acidic residues" evidence="1">
    <location>
        <begin position="10"/>
        <end position="27"/>
    </location>
</feature>
<gene>
    <name evidence="2" type="ORF">L211DRAFT_434070</name>
</gene>
<sequence length="631" mass="66329">MSTSNPFRRKMAEDRDRSARSSLEDSRPPTLSSGDDAMTIIELSPTTTTKSAPPSIITTESTSTSTLTSLTSPPRIPPPVSSRVAKRRSQPPPPPPPARNASRRVSPVIEPRPAPPPPPPSPPVATVEPETEGDPFEEASEPSDDDEEVVVKDKDEEDEEPSVIVPLSPPPISRTPSGRQKERKGMGFRPSSGALNPFRKPSDLIPNKRQSFDISSIRFGTGKVEPVVDNEAQRAPVRQSLDVDAFKRLILTGTIDPIEDGPGSGKGAQLPHNAETRFLGGMIEKMGPVVNGDLKSCEEAISSISEVGSVWTESIGETPPARQDGSAVMIEAPVAELPRTTLTPPPALNMTPTSSARVKPPPPRPRIRPSGSPHSGSSSSMQQMASPASSSTTSLATPISSSPSSLPSLANSSVVLGDYLDTRQPPLPTSSHEERAQSPKNVPSPSVLMKPLPPSPPLSRMDSKRRSTLSPSSMAAGSLSRSNSASRRPPPPPARRVQSSSFTSPTSDLAMAAPIAAIDTSPPSADGLPTSAKPFSPPPPPPRGTRRKGALGESSSLTSPLGGLPPPIPILQLGLGVERLGGGDVISTEPITPGTWAGGKHEEDILADLESLQREVDKLKGMVEGRSGVVL</sequence>